<evidence type="ECO:0000256" key="8">
    <source>
        <dbReference type="ARBA" id="ARBA00048679"/>
    </source>
</evidence>
<evidence type="ECO:0000313" key="10">
    <source>
        <dbReference type="EMBL" id="MED6224914.1"/>
    </source>
</evidence>
<keyword evidence="2" id="KW-0723">Serine/threonine-protein kinase</keyword>
<evidence type="ECO:0000256" key="4">
    <source>
        <dbReference type="ARBA" id="ARBA00022741"/>
    </source>
</evidence>
<dbReference type="EMBL" id="JASCZI010273487">
    <property type="protein sequence ID" value="MED6224914.1"/>
    <property type="molecule type" value="Genomic_DNA"/>
</dbReference>
<keyword evidence="6" id="KW-0067">ATP-binding</keyword>
<name>A0ABU6ZSH5_9FABA</name>
<evidence type="ECO:0000259" key="9">
    <source>
        <dbReference type="PROSITE" id="PS50011"/>
    </source>
</evidence>
<comment type="catalytic activity">
    <reaction evidence="8">
        <text>L-seryl-[protein] + ATP = O-phospho-L-seryl-[protein] + ADP + H(+)</text>
        <dbReference type="Rhea" id="RHEA:17989"/>
        <dbReference type="Rhea" id="RHEA-COMP:9863"/>
        <dbReference type="Rhea" id="RHEA-COMP:11604"/>
        <dbReference type="ChEBI" id="CHEBI:15378"/>
        <dbReference type="ChEBI" id="CHEBI:29999"/>
        <dbReference type="ChEBI" id="CHEBI:30616"/>
        <dbReference type="ChEBI" id="CHEBI:83421"/>
        <dbReference type="ChEBI" id="CHEBI:456216"/>
        <dbReference type="EC" id="2.7.11.1"/>
    </reaction>
</comment>
<dbReference type="EC" id="2.7.11.1" evidence="1"/>
<evidence type="ECO:0000256" key="5">
    <source>
        <dbReference type="ARBA" id="ARBA00022777"/>
    </source>
</evidence>
<accession>A0ABU6ZSH5</accession>
<dbReference type="Gene3D" id="1.10.510.10">
    <property type="entry name" value="Transferase(Phosphotransferase) domain 1"/>
    <property type="match status" value="1"/>
</dbReference>
<dbReference type="InterPro" id="IPR051420">
    <property type="entry name" value="Ser_Thr_Kinases_DiverseReg"/>
</dbReference>
<dbReference type="GO" id="GO:0016301">
    <property type="term" value="F:kinase activity"/>
    <property type="evidence" value="ECO:0007669"/>
    <property type="project" value="UniProtKB-KW"/>
</dbReference>
<keyword evidence="3" id="KW-0808">Transferase</keyword>
<comment type="catalytic activity">
    <reaction evidence="7">
        <text>L-threonyl-[protein] + ATP = O-phospho-L-threonyl-[protein] + ADP + H(+)</text>
        <dbReference type="Rhea" id="RHEA:46608"/>
        <dbReference type="Rhea" id="RHEA-COMP:11060"/>
        <dbReference type="Rhea" id="RHEA-COMP:11605"/>
        <dbReference type="ChEBI" id="CHEBI:15378"/>
        <dbReference type="ChEBI" id="CHEBI:30013"/>
        <dbReference type="ChEBI" id="CHEBI:30616"/>
        <dbReference type="ChEBI" id="CHEBI:61977"/>
        <dbReference type="ChEBI" id="CHEBI:456216"/>
        <dbReference type="EC" id="2.7.11.1"/>
    </reaction>
</comment>
<evidence type="ECO:0000256" key="2">
    <source>
        <dbReference type="ARBA" id="ARBA00022527"/>
    </source>
</evidence>
<evidence type="ECO:0000256" key="7">
    <source>
        <dbReference type="ARBA" id="ARBA00047899"/>
    </source>
</evidence>
<evidence type="ECO:0000313" key="11">
    <source>
        <dbReference type="Proteomes" id="UP001341840"/>
    </source>
</evidence>
<sequence length="134" mass="14854">MPNGSLADLIRSSKRSLLDWPIRYRIAIDAAEGLSYLHHYCVPPIVHREVKSHNILLDEEFGAKVADFGVAKTVRRVSQGADSMSAVAGSYGYIAPEYAYTLRAPFSHANDDNPEYEVSPKCNLDYSCPDGFQS</sequence>
<dbReference type="InterPro" id="IPR000719">
    <property type="entry name" value="Prot_kinase_dom"/>
</dbReference>
<dbReference type="PANTHER" id="PTHR48005:SF85">
    <property type="entry name" value="PROTEIN KINASE DOMAIN-CONTAINING PROTEIN"/>
    <property type="match status" value="1"/>
</dbReference>
<proteinExistence type="predicted"/>
<gene>
    <name evidence="10" type="primary">HSL1_2</name>
    <name evidence="10" type="ORF">PIB30_088775</name>
</gene>
<dbReference type="Proteomes" id="UP001341840">
    <property type="component" value="Unassembled WGS sequence"/>
</dbReference>
<dbReference type="SUPFAM" id="SSF56112">
    <property type="entry name" value="Protein kinase-like (PK-like)"/>
    <property type="match status" value="1"/>
</dbReference>
<evidence type="ECO:0000256" key="1">
    <source>
        <dbReference type="ARBA" id="ARBA00012513"/>
    </source>
</evidence>
<keyword evidence="11" id="KW-1185">Reference proteome</keyword>
<dbReference type="PROSITE" id="PS50011">
    <property type="entry name" value="PROTEIN_KINASE_DOM"/>
    <property type="match status" value="1"/>
</dbReference>
<dbReference type="InterPro" id="IPR011009">
    <property type="entry name" value="Kinase-like_dom_sf"/>
</dbReference>
<organism evidence="10 11">
    <name type="scientific">Stylosanthes scabra</name>
    <dbReference type="NCBI Taxonomy" id="79078"/>
    <lineage>
        <taxon>Eukaryota</taxon>
        <taxon>Viridiplantae</taxon>
        <taxon>Streptophyta</taxon>
        <taxon>Embryophyta</taxon>
        <taxon>Tracheophyta</taxon>
        <taxon>Spermatophyta</taxon>
        <taxon>Magnoliopsida</taxon>
        <taxon>eudicotyledons</taxon>
        <taxon>Gunneridae</taxon>
        <taxon>Pentapetalae</taxon>
        <taxon>rosids</taxon>
        <taxon>fabids</taxon>
        <taxon>Fabales</taxon>
        <taxon>Fabaceae</taxon>
        <taxon>Papilionoideae</taxon>
        <taxon>50 kb inversion clade</taxon>
        <taxon>dalbergioids sensu lato</taxon>
        <taxon>Dalbergieae</taxon>
        <taxon>Pterocarpus clade</taxon>
        <taxon>Stylosanthes</taxon>
    </lineage>
</organism>
<evidence type="ECO:0000256" key="3">
    <source>
        <dbReference type="ARBA" id="ARBA00022679"/>
    </source>
</evidence>
<comment type="caution">
    <text evidence="10">The sequence shown here is derived from an EMBL/GenBank/DDBJ whole genome shotgun (WGS) entry which is preliminary data.</text>
</comment>
<dbReference type="Pfam" id="PF00069">
    <property type="entry name" value="Pkinase"/>
    <property type="match status" value="1"/>
</dbReference>
<protein>
    <recommendedName>
        <fullName evidence="1">non-specific serine/threonine protein kinase</fullName>
        <ecNumber evidence="1">2.7.11.1</ecNumber>
    </recommendedName>
</protein>
<dbReference type="PANTHER" id="PTHR48005">
    <property type="entry name" value="LEUCINE RICH REPEAT KINASE 2"/>
    <property type="match status" value="1"/>
</dbReference>
<keyword evidence="4" id="KW-0547">Nucleotide-binding</keyword>
<reference evidence="10 11" key="1">
    <citation type="journal article" date="2023" name="Plants (Basel)">
        <title>Bridging the Gap: Combining Genomics and Transcriptomics Approaches to Understand Stylosanthes scabra, an Orphan Legume from the Brazilian Caatinga.</title>
        <authorList>
            <person name="Ferreira-Neto J.R.C."/>
            <person name="da Silva M.D."/>
            <person name="Binneck E."/>
            <person name="de Melo N.F."/>
            <person name="da Silva R.H."/>
            <person name="de Melo A.L.T.M."/>
            <person name="Pandolfi V."/>
            <person name="Bustamante F.O."/>
            <person name="Brasileiro-Vidal A.C."/>
            <person name="Benko-Iseppon A.M."/>
        </authorList>
    </citation>
    <scope>NUCLEOTIDE SEQUENCE [LARGE SCALE GENOMIC DNA]</scope>
    <source>
        <tissue evidence="10">Leaves</tissue>
    </source>
</reference>
<keyword evidence="5 10" id="KW-0418">Kinase</keyword>
<feature type="domain" description="Protein kinase" evidence="9">
    <location>
        <begin position="1"/>
        <end position="134"/>
    </location>
</feature>
<evidence type="ECO:0000256" key="6">
    <source>
        <dbReference type="ARBA" id="ARBA00022840"/>
    </source>
</evidence>